<name>E0SLD3_DICD3</name>
<dbReference type="STRING" id="198628.Dda3937_04362"/>
<evidence type="ECO:0000313" key="2">
    <source>
        <dbReference type="Proteomes" id="UP000006859"/>
    </source>
</evidence>
<dbReference type="Proteomes" id="UP000006859">
    <property type="component" value="Chromosome"/>
</dbReference>
<gene>
    <name evidence="1" type="ordered locus">Dda3937_04362</name>
</gene>
<accession>E0SLD3</accession>
<sequence>MLSIRIGTGIRGPIFPGRQTRRRGVGSAVNGANTASGHVCFRSCLLQVNVCFRSMSLPKPLCYPSHVTTLMIIIIICIF</sequence>
<keyword evidence="2" id="KW-1185">Reference proteome</keyword>
<proteinExistence type="predicted"/>
<dbReference type="EMBL" id="CP002038">
    <property type="protein sequence ID" value="ADM99345.1"/>
    <property type="molecule type" value="Genomic_DNA"/>
</dbReference>
<dbReference type="HOGENOM" id="CLU_2600435_0_0_6"/>
<organism evidence="1 2">
    <name type="scientific">Dickeya dadantii (strain 3937)</name>
    <name type="common">Erwinia chrysanthemi (strain 3937)</name>
    <dbReference type="NCBI Taxonomy" id="198628"/>
    <lineage>
        <taxon>Bacteria</taxon>
        <taxon>Pseudomonadati</taxon>
        <taxon>Pseudomonadota</taxon>
        <taxon>Gammaproteobacteria</taxon>
        <taxon>Enterobacterales</taxon>
        <taxon>Pectobacteriaceae</taxon>
        <taxon>Dickeya</taxon>
    </lineage>
</organism>
<dbReference type="AlphaFoldDB" id="E0SLD3"/>
<protein>
    <submittedName>
        <fullName evidence="1">Uncharacterized protein</fullName>
    </submittedName>
</protein>
<evidence type="ECO:0000313" key="1">
    <source>
        <dbReference type="EMBL" id="ADM99345.1"/>
    </source>
</evidence>
<dbReference type="KEGG" id="ddd:Dda3937_04362"/>
<reference evidence="1 2" key="1">
    <citation type="journal article" date="2011" name="J. Bacteriol.">
        <title>Genome sequence of the plant-pathogenic bacterium Dickeya dadantii 3937.</title>
        <authorList>
            <person name="Glasner J.D."/>
            <person name="Yang C.H."/>
            <person name="Reverchon S."/>
            <person name="Hugouvieux-Cotte-Pattat N."/>
            <person name="Condemine G."/>
            <person name="Bohin J.P."/>
            <person name="Van Gijsegem F."/>
            <person name="Yang S."/>
            <person name="Franza T."/>
            <person name="Expert D."/>
            <person name="Plunkett G. III"/>
            <person name="San Francisco M.J."/>
            <person name="Charkowski A.O."/>
            <person name="Py B."/>
            <person name="Bell K."/>
            <person name="Rauscher L."/>
            <person name="Rodriguez-Palenzuela P."/>
            <person name="Toussaint A."/>
            <person name="Holeva M.C."/>
            <person name="He S.Y."/>
            <person name="Douet V."/>
            <person name="Boccara M."/>
            <person name="Blanco C."/>
            <person name="Toth I."/>
            <person name="Anderson B.D."/>
            <person name="Biehl B.S."/>
            <person name="Mau B."/>
            <person name="Flynn S.M."/>
            <person name="Barras F."/>
            <person name="Lindeberg M."/>
            <person name="Birch P.R."/>
            <person name="Tsuyumu S."/>
            <person name="Shi X."/>
            <person name="Hibbing M."/>
            <person name="Yap M.N."/>
            <person name="Carpentier M."/>
            <person name="Dassa E."/>
            <person name="Umehara M."/>
            <person name="Kim J.F."/>
            <person name="Rusch M."/>
            <person name="Soni P."/>
            <person name="Mayhew G.F."/>
            <person name="Fouts D.E."/>
            <person name="Gill S.R."/>
            <person name="Blattner F.R."/>
            <person name="Keen N.T."/>
            <person name="Perna N.T."/>
        </authorList>
    </citation>
    <scope>NUCLEOTIDE SEQUENCE [LARGE SCALE GENOMIC DNA]</scope>
    <source>
        <strain evidence="1 2">3937</strain>
    </source>
</reference>